<name>A0A9W9I5T3_9EURO</name>
<dbReference type="AlphaFoldDB" id="A0A9W9I5T3"/>
<dbReference type="GeneID" id="81425321"/>
<evidence type="ECO:0000256" key="10">
    <source>
        <dbReference type="SAM" id="MobiDB-lite"/>
    </source>
</evidence>
<evidence type="ECO:0000256" key="7">
    <source>
        <dbReference type="ARBA" id="ARBA00023242"/>
    </source>
</evidence>
<dbReference type="Gene3D" id="1.25.10.10">
    <property type="entry name" value="Leucine-rich Repeat Variant"/>
    <property type="match status" value="3"/>
</dbReference>
<dbReference type="GO" id="GO:0005681">
    <property type="term" value="C:spliceosomal complex"/>
    <property type="evidence" value="ECO:0007669"/>
    <property type="project" value="UniProtKB-KW"/>
</dbReference>
<feature type="compositionally biased region" description="Polar residues" evidence="10">
    <location>
        <begin position="28"/>
        <end position="43"/>
    </location>
</feature>
<dbReference type="InterPro" id="IPR016024">
    <property type="entry name" value="ARM-type_fold"/>
</dbReference>
<evidence type="ECO:0000256" key="1">
    <source>
        <dbReference type="ARBA" id="ARBA00004123"/>
    </source>
</evidence>
<feature type="repeat" description="HEAT" evidence="9">
    <location>
        <begin position="775"/>
        <end position="813"/>
    </location>
</feature>
<reference evidence="13" key="1">
    <citation type="submission" date="2022-11" db="EMBL/GenBank/DDBJ databases">
        <authorList>
            <person name="Petersen C."/>
        </authorList>
    </citation>
    <scope>NUCLEOTIDE SEQUENCE</scope>
    <source>
        <strain evidence="13">IBT 26290</strain>
    </source>
</reference>
<dbReference type="GO" id="GO:0000245">
    <property type="term" value="P:spliceosomal complex assembly"/>
    <property type="evidence" value="ECO:0007669"/>
    <property type="project" value="InterPro"/>
</dbReference>
<dbReference type="FunFam" id="1.25.10.10:FF:000066">
    <property type="entry name" value="Splicing factor 3B subunit 1"/>
    <property type="match status" value="1"/>
</dbReference>
<evidence type="ECO:0000313" key="14">
    <source>
        <dbReference type="Proteomes" id="UP001149163"/>
    </source>
</evidence>
<dbReference type="Pfam" id="PF13513">
    <property type="entry name" value="HEAT_EZ"/>
    <property type="match status" value="1"/>
</dbReference>
<keyword evidence="4" id="KW-0747">Spliceosome</keyword>
<dbReference type="InterPro" id="IPR021133">
    <property type="entry name" value="HEAT_type_2"/>
</dbReference>
<accession>A0A9W9I5T3</accession>
<feature type="compositionally biased region" description="Basic and acidic residues" evidence="10">
    <location>
        <begin position="122"/>
        <end position="136"/>
    </location>
</feature>
<dbReference type="PANTHER" id="PTHR12097">
    <property type="entry name" value="SPLICING FACTOR 3B, SUBUNIT 1-RELATED"/>
    <property type="match status" value="1"/>
</dbReference>
<keyword evidence="5" id="KW-0677">Repeat</keyword>
<evidence type="ECO:0000256" key="3">
    <source>
        <dbReference type="ARBA" id="ARBA00022664"/>
    </source>
</evidence>
<feature type="region of interest" description="Disordered" evidence="10">
    <location>
        <begin position="15"/>
        <end position="43"/>
    </location>
</feature>
<evidence type="ECO:0000256" key="6">
    <source>
        <dbReference type="ARBA" id="ARBA00023187"/>
    </source>
</evidence>
<comment type="similarity">
    <text evidence="8">Belongs to the phosphatase 2A regulatory subunit A family.</text>
</comment>
<dbReference type="Pfam" id="PF22646">
    <property type="entry name" value="PPP2R1A-like_HEAT"/>
    <property type="match status" value="1"/>
</dbReference>
<proteinExistence type="inferred from homology"/>
<dbReference type="FunFam" id="1.25.10.10:FF:000069">
    <property type="entry name" value="Splicing factor 3B subunit 1"/>
    <property type="match status" value="1"/>
</dbReference>
<evidence type="ECO:0000256" key="9">
    <source>
        <dbReference type="PROSITE-ProRule" id="PRU00103"/>
    </source>
</evidence>
<dbReference type="InterPro" id="IPR054573">
    <property type="entry name" value="PP2A/SF3B1-like_HEAT"/>
</dbReference>
<dbReference type="PROSITE" id="PS50077">
    <property type="entry name" value="HEAT_REPEAT"/>
    <property type="match status" value="1"/>
</dbReference>
<gene>
    <name evidence="13" type="ORF">N7482_004020</name>
</gene>
<comment type="similarity">
    <text evidence="2">Belongs to the SF3B1 family.</text>
</comment>
<evidence type="ECO:0000313" key="13">
    <source>
        <dbReference type="EMBL" id="KAJ5168426.1"/>
    </source>
</evidence>
<organism evidence="13 14">
    <name type="scientific">Penicillium canariense</name>
    <dbReference type="NCBI Taxonomy" id="189055"/>
    <lineage>
        <taxon>Eukaryota</taxon>
        <taxon>Fungi</taxon>
        <taxon>Dikarya</taxon>
        <taxon>Ascomycota</taxon>
        <taxon>Pezizomycotina</taxon>
        <taxon>Eurotiomycetes</taxon>
        <taxon>Eurotiomycetidae</taxon>
        <taxon>Eurotiales</taxon>
        <taxon>Aspergillaceae</taxon>
        <taxon>Penicillium</taxon>
    </lineage>
</organism>
<dbReference type="SUPFAM" id="SSF48371">
    <property type="entry name" value="ARM repeat"/>
    <property type="match status" value="1"/>
</dbReference>
<evidence type="ECO:0000256" key="2">
    <source>
        <dbReference type="ARBA" id="ARBA00005754"/>
    </source>
</evidence>
<dbReference type="EMBL" id="JAPQKN010000002">
    <property type="protein sequence ID" value="KAJ5168426.1"/>
    <property type="molecule type" value="Genomic_DNA"/>
</dbReference>
<dbReference type="FunFam" id="1.25.10.10:FF:000810">
    <property type="entry name" value="Splicing factor 3B subunit 1"/>
    <property type="match status" value="1"/>
</dbReference>
<evidence type="ECO:0000259" key="11">
    <source>
        <dbReference type="Pfam" id="PF08920"/>
    </source>
</evidence>
<comment type="caution">
    <text evidence="13">The sequence shown here is derived from an EMBL/GenBank/DDBJ whole genome shotgun (WGS) entry which is preliminary data.</text>
</comment>
<dbReference type="Proteomes" id="UP001149163">
    <property type="component" value="Unassembled WGS sequence"/>
</dbReference>
<feature type="domain" description="Splicing factor 3B subunit 1" evidence="11">
    <location>
        <begin position="248"/>
        <end position="371"/>
    </location>
</feature>
<evidence type="ECO:0000256" key="4">
    <source>
        <dbReference type="ARBA" id="ARBA00022728"/>
    </source>
</evidence>
<feature type="compositionally biased region" description="Polar residues" evidence="10">
    <location>
        <begin position="276"/>
        <end position="289"/>
    </location>
</feature>
<keyword evidence="6" id="KW-0508">mRNA splicing</keyword>
<dbReference type="Pfam" id="PF08920">
    <property type="entry name" value="SF3b1"/>
    <property type="match status" value="1"/>
</dbReference>
<feature type="region of interest" description="Disordered" evidence="10">
    <location>
        <begin position="185"/>
        <end position="313"/>
    </location>
</feature>
<dbReference type="OrthoDB" id="438939at2759"/>
<dbReference type="GO" id="GO:0003729">
    <property type="term" value="F:mRNA binding"/>
    <property type="evidence" value="ECO:0007669"/>
    <property type="project" value="InterPro"/>
</dbReference>
<keyword evidence="7" id="KW-0539">Nucleus</keyword>
<evidence type="ECO:0000256" key="5">
    <source>
        <dbReference type="ARBA" id="ARBA00022737"/>
    </source>
</evidence>
<reference evidence="13" key="2">
    <citation type="journal article" date="2023" name="IMA Fungus">
        <title>Comparative genomic study of the Penicillium genus elucidates a diverse pangenome and 15 lateral gene transfer events.</title>
        <authorList>
            <person name="Petersen C."/>
            <person name="Sorensen T."/>
            <person name="Nielsen M.R."/>
            <person name="Sondergaard T.E."/>
            <person name="Sorensen J.L."/>
            <person name="Fitzpatrick D.A."/>
            <person name="Frisvad J.C."/>
            <person name="Nielsen K.L."/>
        </authorList>
    </citation>
    <scope>NUCLEOTIDE SEQUENCE</scope>
    <source>
        <strain evidence="13">IBT 26290</strain>
    </source>
</reference>
<evidence type="ECO:0000256" key="8">
    <source>
        <dbReference type="ARBA" id="ARBA00038332"/>
    </source>
</evidence>
<sequence length="1227" mass="136027">MSDSDIEAVRRLQAERNAAAAGKKGSRTFDSSSQRTDNSTKASLTESFDTTLYDRNGPDKFAGYDTSIAVNGDDDEDMEDANGGHRLVGQYTATRNQIDEMAHGNGVEEEDMMLGREKAARIADRESDYQKRRFDRGPLTPTRADPFAANAHANVEDGGGQTYREVMALRDLEKEEERVQRLIAEKREQGEEDAVPEHQATLKMAEGDKENVDAGSTAEVAGRKRKKRWDVSAEANGASEEAEPAETTAKRSRWDETPAPGASEEPKRRSRWDQAPSLTAATPVGNQGLATPMHPSQGVSTAPGFGTDVAGRAGDWTDEELDMMLPSEGYKILDPPPGYAPIRNPARKMMATPAPAAGAAGYGGFMMQEPESARSMGKELPTDIPGVGDLQFFKPEDMAYFGKLMEAGDESSMTVEEMKERKIMRLLLKVKNGTPPMRKTALRQLTDNARNFGAGALFNQILPLLMEKSLEDQERHLLVKVIDRVLYKLDDLVRPYVHKILVVIEPLLIDQDYYARVEGREIISNLSKAAGLATMISTMRPDIDHVDEYVRNTTARAFAVVASALGIPALLPFLRAVCRSKKSWQARHTGVKIVQQIPILMGCAILPHLKGLVDCIADNLSDEQAKVRTVTALAVAALAEAANPYGIESFDEILNPLWTGARKQRGKGLAAFLKAVGYIIPLMDEEYANYYTSQIMEILLREFSSPDEEMKKVVLKVVSQCSSTDGVTANYLKEHVLTDFFKSFWVRRMALDRRNYRQVVDTTVDLGQKVGVGEILERVVTNLKDESEPYRKMTVETIEKLVAALGAADISERQEERLIDGVLFAFQEQSIEDIVILNGFGTVVNALSTRCKPYLPQIVSTILWRLNNKSATVRQQAADLISRIAMVMKQCGEDALMGKLGIVLYEYLGEEYPEVLGSILGALRSIVTVVGINQMQPPIRDLLPRLTPILRNRHEKVQENTIDLVGRIADRGPESVNAREWMRICFELLDMLKAHKKGIRRAANNTFGFIAKAIGPQDVLATLLNNLRVQERQSRVCTAVAIGIVAETCAPFTVLPALMNEYRVPELNVQNGVLKAMSFLFEYIGEMAKDYVYAVTPLLEDALIDRDQVHRQTAASVVKHIALGVVGLGCEDAMVHLLNLVFPNVFETSPHVIDRIIEAIDAIRMAVGTGTVMNYVWAGLFHPARKVRTPYWRLYNDAYVQGADAMVPYYPGLEGDGMDRPELNIIV</sequence>
<dbReference type="InterPro" id="IPR038737">
    <property type="entry name" value="SF3b_su1-like"/>
</dbReference>
<comment type="subcellular location">
    <subcellularLocation>
        <location evidence="1">Nucleus</location>
    </subcellularLocation>
</comment>
<dbReference type="InterPro" id="IPR015016">
    <property type="entry name" value="SF3b_su1"/>
</dbReference>
<dbReference type="RefSeq" id="XP_056544887.1">
    <property type="nucleotide sequence ID" value="XM_056686145.1"/>
</dbReference>
<evidence type="ECO:0000259" key="12">
    <source>
        <dbReference type="Pfam" id="PF22646"/>
    </source>
</evidence>
<feature type="region of interest" description="Disordered" evidence="10">
    <location>
        <begin position="122"/>
        <end position="145"/>
    </location>
</feature>
<keyword evidence="3" id="KW-0507">mRNA processing</keyword>
<dbReference type="InterPro" id="IPR011989">
    <property type="entry name" value="ARM-like"/>
</dbReference>
<protein>
    <submittedName>
        <fullName evidence="13">U2 snRNP component prp10</fullName>
    </submittedName>
</protein>
<feature type="domain" description="Phosphatase PP2A regulatory subunit A/Splicing factor 3B subunit 1-like HEAT repeat" evidence="12">
    <location>
        <begin position="1012"/>
        <end position="1090"/>
    </location>
</feature>
<keyword evidence="14" id="KW-1185">Reference proteome</keyword>